<name>A0ABM9X1E1_9RHOB</name>
<dbReference type="EMBL" id="ABID01000028">
    <property type="protein sequence ID" value="EDQ03248.1"/>
    <property type="molecule type" value="Genomic_DNA"/>
</dbReference>
<comment type="caution">
    <text evidence="1">The sequence shown here is derived from an EMBL/GenBank/DDBJ whole genome shotgun (WGS) entry which is preliminary data.</text>
</comment>
<dbReference type="Proteomes" id="UP000003257">
    <property type="component" value="Unassembled WGS sequence"/>
</dbReference>
<reference evidence="1 2" key="1">
    <citation type="submission" date="2007-11" db="EMBL/GenBank/DDBJ databases">
        <authorList>
            <person name="Wagner-Dobler I."/>
            <person name="Ferriera S."/>
            <person name="Johnson J."/>
            <person name="Kravitz S."/>
            <person name="Beeson K."/>
            <person name="Sutton G."/>
            <person name="Rogers Y.-H."/>
            <person name="Friedman R."/>
            <person name="Frazier M."/>
            <person name="Venter J.C."/>
        </authorList>
    </citation>
    <scope>NUCLEOTIDE SEQUENCE [LARGE SCALE GENOMIC DNA]</scope>
    <source>
        <strain evidence="1 2">HEL-45</strain>
    </source>
</reference>
<evidence type="ECO:0000313" key="1">
    <source>
        <dbReference type="EMBL" id="EDQ03248.1"/>
    </source>
</evidence>
<accession>A0ABM9X1E1</accession>
<evidence type="ECO:0000313" key="2">
    <source>
        <dbReference type="Proteomes" id="UP000003257"/>
    </source>
</evidence>
<protein>
    <submittedName>
        <fullName evidence="1">Uncharacterized protein</fullName>
    </submittedName>
</protein>
<proteinExistence type="predicted"/>
<keyword evidence="2" id="KW-1185">Reference proteome</keyword>
<sequence length="41" mass="4773">MRWFLALSAVIERGGLRQNAQRRPTEGLICVLKRIWAVIIH</sequence>
<gene>
    <name evidence="1" type="ORF">OIHEL45_19651</name>
</gene>
<organism evidence="1 2">
    <name type="scientific">Sulfitobacter indolifex HEL-45</name>
    <dbReference type="NCBI Taxonomy" id="391624"/>
    <lineage>
        <taxon>Bacteria</taxon>
        <taxon>Pseudomonadati</taxon>
        <taxon>Pseudomonadota</taxon>
        <taxon>Alphaproteobacteria</taxon>
        <taxon>Rhodobacterales</taxon>
        <taxon>Roseobacteraceae</taxon>
        <taxon>Sulfitobacter</taxon>
    </lineage>
</organism>